<evidence type="ECO:0000313" key="3">
    <source>
        <dbReference type="Proteomes" id="UP000186817"/>
    </source>
</evidence>
<dbReference type="OrthoDB" id="424145at2759"/>
<dbReference type="Proteomes" id="UP000186817">
    <property type="component" value="Unassembled WGS sequence"/>
</dbReference>
<keyword evidence="3" id="KW-1185">Reference proteome</keyword>
<name>A0A1Q9DST0_SYMMI</name>
<feature type="region of interest" description="Disordered" evidence="1">
    <location>
        <begin position="125"/>
        <end position="215"/>
    </location>
</feature>
<accession>A0A1Q9DST0</accession>
<protein>
    <submittedName>
        <fullName evidence="2">Uncharacterized protein</fullName>
    </submittedName>
</protein>
<gene>
    <name evidence="2" type="ORF">AK812_SmicGene19347</name>
</gene>
<proteinExistence type="predicted"/>
<evidence type="ECO:0000256" key="1">
    <source>
        <dbReference type="SAM" id="MobiDB-lite"/>
    </source>
</evidence>
<dbReference type="AlphaFoldDB" id="A0A1Q9DST0"/>
<dbReference type="EMBL" id="LSRX01000404">
    <property type="protein sequence ID" value="OLP98224.1"/>
    <property type="molecule type" value="Genomic_DNA"/>
</dbReference>
<evidence type="ECO:0000313" key="2">
    <source>
        <dbReference type="EMBL" id="OLP98224.1"/>
    </source>
</evidence>
<organism evidence="2 3">
    <name type="scientific">Symbiodinium microadriaticum</name>
    <name type="common">Dinoflagellate</name>
    <name type="synonym">Zooxanthella microadriatica</name>
    <dbReference type="NCBI Taxonomy" id="2951"/>
    <lineage>
        <taxon>Eukaryota</taxon>
        <taxon>Sar</taxon>
        <taxon>Alveolata</taxon>
        <taxon>Dinophyceae</taxon>
        <taxon>Suessiales</taxon>
        <taxon>Symbiodiniaceae</taxon>
        <taxon>Symbiodinium</taxon>
    </lineage>
</organism>
<sequence>MLDLCRRSSALIGQTVLTVEADRSQRLLQCHIASTELAEKSSNSHCLSIVGGQMELQGVATTLLPVNCELTRALVELGTDWPAMAQRPPLLAESSSLPALQEVPASGKLSGKRGAERRRVLGDLSNRNWQGGDAGQKPFHELRVPPQTPRRRPFEVFVGGENDSGGTVAVNKARPSLRDPFSAPRLLPRNRTGLDEGDLPDVEHADLPPTEEQDSFWQPLWEGGPGDPRILAEGLGKAMELADLDAQWLDHCASFPPIPMVEEWSGRLTPERIKDDSFCIPSPPSISPFKMELDLDMEG</sequence>
<comment type="caution">
    <text evidence="2">The sequence shown here is derived from an EMBL/GenBank/DDBJ whole genome shotgun (WGS) entry which is preliminary data.</text>
</comment>
<reference evidence="2 3" key="1">
    <citation type="submission" date="2016-02" db="EMBL/GenBank/DDBJ databases">
        <title>Genome analysis of coral dinoflagellate symbionts highlights evolutionary adaptations to a symbiotic lifestyle.</title>
        <authorList>
            <person name="Aranda M."/>
            <person name="Li Y."/>
            <person name="Liew Y.J."/>
            <person name="Baumgarten S."/>
            <person name="Simakov O."/>
            <person name="Wilson M."/>
            <person name="Piel J."/>
            <person name="Ashoor H."/>
            <person name="Bougouffa S."/>
            <person name="Bajic V.B."/>
            <person name="Ryu T."/>
            <person name="Ravasi T."/>
            <person name="Bayer T."/>
            <person name="Micklem G."/>
            <person name="Kim H."/>
            <person name="Bhak J."/>
            <person name="Lajeunesse T.C."/>
            <person name="Voolstra C.R."/>
        </authorList>
    </citation>
    <scope>NUCLEOTIDE SEQUENCE [LARGE SCALE GENOMIC DNA]</scope>
    <source>
        <strain evidence="2 3">CCMP2467</strain>
    </source>
</reference>